<dbReference type="GO" id="GO:0003824">
    <property type="term" value="F:catalytic activity"/>
    <property type="evidence" value="ECO:0007669"/>
    <property type="project" value="InterPro"/>
</dbReference>
<evidence type="ECO:0000259" key="9">
    <source>
        <dbReference type="Pfam" id="PF04349"/>
    </source>
</evidence>
<comment type="similarity">
    <text evidence="4 8">Belongs to the OpgD/OpgG family.</text>
</comment>
<dbReference type="HAMAP" id="MF_01068">
    <property type="entry name" value="MdoD_OpgD"/>
    <property type="match status" value="1"/>
</dbReference>
<dbReference type="Gene3D" id="2.70.98.10">
    <property type="match status" value="1"/>
</dbReference>
<evidence type="ECO:0000256" key="7">
    <source>
        <dbReference type="ARBA" id="ARBA00022764"/>
    </source>
</evidence>
<keyword evidence="7 8" id="KW-0574">Periplasm</keyword>
<feature type="domain" description="Glucan biosynthesis periplasmic MdoG C-terminal" evidence="9">
    <location>
        <begin position="104"/>
        <end position="591"/>
    </location>
</feature>
<organism evidence="10 11">
    <name type="scientific">Pseudomonas corrugata</name>
    <dbReference type="NCBI Taxonomy" id="47879"/>
    <lineage>
        <taxon>Bacteria</taxon>
        <taxon>Pseudomonadati</taxon>
        <taxon>Pseudomonadota</taxon>
        <taxon>Gammaproteobacteria</taxon>
        <taxon>Pseudomonadales</taxon>
        <taxon>Pseudomonadaceae</taxon>
        <taxon>Pseudomonas</taxon>
    </lineage>
</organism>
<dbReference type="PIRSF" id="PIRSF006281">
    <property type="entry name" value="MdoG"/>
    <property type="match status" value="1"/>
</dbReference>
<evidence type="ECO:0000256" key="3">
    <source>
        <dbReference type="ARBA" id="ARBA00005001"/>
    </source>
</evidence>
<evidence type="ECO:0000256" key="1">
    <source>
        <dbReference type="ARBA" id="ARBA00003985"/>
    </source>
</evidence>
<dbReference type="InterPro" id="IPR014438">
    <property type="entry name" value="Glucan_biosyn_MdoG/MdoD"/>
</dbReference>
<accession>A0A3M3E6E1</accession>
<dbReference type="InterPro" id="IPR023724">
    <property type="entry name" value="Glucan_biosyn_MdoD"/>
</dbReference>
<dbReference type="AlphaFoldDB" id="A0A3M3E6E1"/>
<dbReference type="InterPro" id="IPR011013">
    <property type="entry name" value="Gal_mutarotase_sf_dom"/>
</dbReference>
<evidence type="ECO:0000256" key="8">
    <source>
        <dbReference type="HAMAP-Rule" id="MF_01068"/>
    </source>
</evidence>
<keyword evidence="11" id="KW-1185">Reference proteome</keyword>
<reference evidence="10 11" key="1">
    <citation type="submission" date="2018-08" db="EMBL/GenBank/DDBJ databases">
        <title>Recombination of ecologically and evolutionarily significant loci maintains genetic cohesion in the Pseudomonas syringae species complex.</title>
        <authorList>
            <person name="Dillon M."/>
            <person name="Thakur S."/>
            <person name="Almeida R.N.D."/>
            <person name="Weir B.S."/>
            <person name="Guttman D.S."/>
        </authorList>
    </citation>
    <scope>NUCLEOTIDE SEQUENCE [LARGE SCALE GENOMIC DNA]</scope>
    <source>
        <strain evidence="10 11">NCPPB2445</strain>
    </source>
</reference>
<gene>
    <name evidence="8" type="primary">opgD</name>
    <name evidence="10" type="ORF">ALQ77_04961</name>
</gene>
<dbReference type="InterPro" id="IPR007444">
    <property type="entry name" value="Glucan_biosyn_MdoG_C"/>
</dbReference>
<dbReference type="SUPFAM" id="SSF81296">
    <property type="entry name" value="E set domains"/>
    <property type="match status" value="1"/>
</dbReference>
<evidence type="ECO:0000313" key="11">
    <source>
        <dbReference type="Proteomes" id="UP000270661"/>
    </source>
</evidence>
<dbReference type="GO" id="GO:0051274">
    <property type="term" value="P:beta-glucan biosynthetic process"/>
    <property type="evidence" value="ECO:0007669"/>
    <property type="project" value="TreeGrafter"/>
</dbReference>
<dbReference type="InterPro" id="IPR014756">
    <property type="entry name" value="Ig_E-set"/>
</dbReference>
<dbReference type="SUPFAM" id="SSF74650">
    <property type="entry name" value="Galactose mutarotase-like"/>
    <property type="match status" value="1"/>
</dbReference>
<dbReference type="InterPro" id="IPR006311">
    <property type="entry name" value="TAT_signal"/>
</dbReference>
<dbReference type="PANTHER" id="PTHR30504:SF3">
    <property type="entry name" value="GLUCANS BIOSYNTHESIS PROTEIN D"/>
    <property type="match status" value="1"/>
</dbReference>
<evidence type="ECO:0000256" key="2">
    <source>
        <dbReference type="ARBA" id="ARBA00004418"/>
    </source>
</evidence>
<comment type="subcellular location">
    <subcellularLocation>
        <location evidence="2 8">Periplasm</location>
    </subcellularLocation>
</comment>
<dbReference type="InterPro" id="IPR014718">
    <property type="entry name" value="GH-type_carb-bd"/>
</dbReference>
<comment type="pathway">
    <text evidence="3 8">Glycan metabolism; osmoregulated periplasmic glucan (OPG) biosynthesis.</text>
</comment>
<dbReference type="GO" id="GO:0030288">
    <property type="term" value="C:outer membrane-bounded periplasmic space"/>
    <property type="evidence" value="ECO:0007669"/>
    <property type="project" value="TreeGrafter"/>
</dbReference>
<dbReference type="EMBL" id="RBOJ01000095">
    <property type="protein sequence ID" value="RMM45202.1"/>
    <property type="molecule type" value="Genomic_DNA"/>
</dbReference>
<protein>
    <recommendedName>
        <fullName evidence="5 8">Glucans biosynthesis protein D</fullName>
    </recommendedName>
</protein>
<dbReference type="GO" id="GO:0030246">
    <property type="term" value="F:carbohydrate binding"/>
    <property type="evidence" value="ECO:0007669"/>
    <property type="project" value="InterPro"/>
</dbReference>
<proteinExistence type="inferred from homology"/>
<dbReference type="PANTHER" id="PTHR30504">
    <property type="entry name" value="GLUCANS BIOSYNTHESIS PROTEIN"/>
    <property type="match status" value="1"/>
</dbReference>
<dbReference type="PROSITE" id="PS51318">
    <property type="entry name" value="TAT"/>
    <property type="match status" value="1"/>
</dbReference>
<dbReference type="Proteomes" id="UP000270661">
    <property type="component" value="Unassembled WGS sequence"/>
</dbReference>
<name>A0A3M3E6E1_9PSED</name>
<dbReference type="STRING" id="47879.AXG94_20905"/>
<dbReference type="Pfam" id="PF04349">
    <property type="entry name" value="MdoG"/>
    <property type="match status" value="1"/>
</dbReference>
<comment type="function">
    <text evidence="1 8">Probably involved in the control of the structural glucose backbone of osmoregulated periplasmic glucans (OPGs).</text>
</comment>
<dbReference type="InterPro" id="IPR013783">
    <property type="entry name" value="Ig-like_fold"/>
</dbReference>
<keyword evidence="6 8" id="KW-0732">Signal</keyword>
<sequence length="602" mass="67675">MNRSGSQASVLVACAVNLSIRVSHTGHLRRVWPKACPNSFISCISLCCQERLGIVSRKVVFMHRRNLLKASMAFAAYTGLSASGLMAARAWAADRTADGEALPFDFKNLKDQAKRLAGQRYVDTKQVLPETLAMMSPLQFNAIRYDANHSLWNELDGQLDVQFFHVGMGFKQPVRMHSVNPKTRLAREVHFRPELFNYEKTTVNTAQLTGDLGFSGFRAFKAPELDRHDIVSFLGASYFRAVDASGQYGLSARGLAIDTYAKHREEFPDFTQFWFETPDKNSTRFVVYALLDSPSATGAYRFDIDCQPTRVVMEVDAHINARTAIEQLGIAPMTSMFSCGTVERRMCDTIHPQIHDSDRLAMWRGNGEWVCRPLNNPATLQFNAFADNNPKGFGLVQTDHSFESYQDTVDWYSKRPSLWVEPTTAWGEGSVDLLEIPTTGETLDNIVAFWSPKKPVAAGDSLNYGYKLYWSALPPVSTELAQVHASRSGMGGFIEGWAPGEHYPTVWARRFAVDFSGGGIDQLPPGTGIEPVVTCSHGEVKDFNVLVVDAIKGYRITFDWYPTDDRVDPVEMRLFIRSKDRTLSETWLYQYFPPAPDKRKYP</sequence>
<comment type="caution">
    <text evidence="10">The sequence shown here is derived from an EMBL/GenBank/DDBJ whole genome shotgun (WGS) entry which is preliminary data.</text>
</comment>
<dbReference type="Gene3D" id="2.60.40.10">
    <property type="entry name" value="Immunoglobulins"/>
    <property type="match status" value="1"/>
</dbReference>
<dbReference type="UniPathway" id="UPA00637"/>
<evidence type="ECO:0000313" key="10">
    <source>
        <dbReference type="EMBL" id="RMM45202.1"/>
    </source>
</evidence>
<evidence type="ECO:0000256" key="5">
    <source>
        <dbReference type="ARBA" id="ARBA00015372"/>
    </source>
</evidence>
<evidence type="ECO:0000256" key="4">
    <source>
        <dbReference type="ARBA" id="ARBA00009284"/>
    </source>
</evidence>
<comment type="PTM">
    <text evidence="8">Predicted to be exported by the Tat system. The position of the signal peptide cleavage has not been experimentally proven.</text>
</comment>
<evidence type="ECO:0000256" key="6">
    <source>
        <dbReference type="ARBA" id="ARBA00022729"/>
    </source>
</evidence>